<protein>
    <submittedName>
        <fullName evidence="5">GPP34 family phosphoprotein</fullName>
    </submittedName>
</protein>
<dbReference type="EMBL" id="BAABIG010000058">
    <property type="protein sequence ID" value="GAA4814986.1"/>
    <property type="molecule type" value="Genomic_DNA"/>
</dbReference>
<keyword evidence="6" id="KW-1185">Reference proteome</keyword>
<dbReference type="InterPro" id="IPR008628">
    <property type="entry name" value="GPP34-like"/>
</dbReference>
<dbReference type="RefSeq" id="WP_345622887.1">
    <property type="nucleotide sequence ID" value="NZ_BAABIG010000058.1"/>
</dbReference>
<evidence type="ECO:0000313" key="5">
    <source>
        <dbReference type="EMBL" id="GAA4814986.1"/>
    </source>
</evidence>
<evidence type="ECO:0000256" key="3">
    <source>
        <dbReference type="ARBA" id="ARBA00023121"/>
    </source>
</evidence>
<keyword evidence="3" id="KW-0446">Lipid-binding</keyword>
<evidence type="ECO:0000313" key="6">
    <source>
        <dbReference type="Proteomes" id="UP001501265"/>
    </source>
</evidence>
<keyword evidence="4" id="KW-0472">Membrane</keyword>
<gene>
    <name evidence="5" type="ORF">GCM10023220_53620</name>
</gene>
<dbReference type="Pfam" id="PF05719">
    <property type="entry name" value="GPP34"/>
    <property type="match status" value="1"/>
</dbReference>
<dbReference type="Gene3D" id="1.10.3630.10">
    <property type="entry name" value="yeast vps74-n-term truncation variant domain like"/>
    <property type="match status" value="1"/>
</dbReference>
<keyword evidence="2" id="KW-0333">Golgi apparatus</keyword>
<evidence type="ECO:0000256" key="4">
    <source>
        <dbReference type="ARBA" id="ARBA00023136"/>
    </source>
</evidence>
<name>A0ABP9CPS9_9ACTN</name>
<dbReference type="InterPro" id="IPR038261">
    <property type="entry name" value="GPP34-like_sf"/>
</dbReference>
<dbReference type="Proteomes" id="UP001501265">
    <property type="component" value="Unassembled WGS sequence"/>
</dbReference>
<evidence type="ECO:0000256" key="2">
    <source>
        <dbReference type="ARBA" id="ARBA00023034"/>
    </source>
</evidence>
<accession>A0ABP9CPS9</accession>
<sequence length="222" mass="23408">MRHGSLPLPSRLYLLARDAGRPAVTDAVPPQRLVRAGALAELARRGLLVDDDGTVTPLDLDSRTGDAVLDGLLDLVRESLPHGWRTWVRLRARITADAVREQLVAEGWMRAEKRRVLGVFPSVDHVLARPALVRALREETRGALCGPVPVAEVPTRDAAVAALAGAARLRGLTTGCERPRDAERIEALAGRGGTAPGAGRIMRALCAAVTAHATGTVAAAAG</sequence>
<reference evidence="6" key="1">
    <citation type="journal article" date="2019" name="Int. J. Syst. Evol. Microbiol.">
        <title>The Global Catalogue of Microorganisms (GCM) 10K type strain sequencing project: providing services to taxonomists for standard genome sequencing and annotation.</title>
        <authorList>
            <consortium name="The Broad Institute Genomics Platform"/>
            <consortium name="The Broad Institute Genome Sequencing Center for Infectious Disease"/>
            <person name="Wu L."/>
            <person name="Ma J."/>
        </authorList>
    </citation>
    <scope>NUCLEOTIDE SEQUENCE [LARGE SCALE GENOMIC DNA]</scope>
    <source>
        <strain evidence="6">JCM 18081</strain>
    </source>
</reference>
<organism evidence="5 6">
    <name type="scientific">Streptomyces ziwulingensis</name>
    <dbReference type="NCBI Taxonomy" id="1045501"/>
    <lineage>
        <taxon>Bacteria</taxon>
        <taxon>Bacillati</taxon>
        <taxon>Actinomycetota</taxon>
        <taxon>Actinomycetes</taxon>
        <taxon>Kitasatosporales</taxon>
        <taxon>Streptomycetaceae</taxon>
        <taxon>Streptomyces</taxon>
    </lineage>
</organism>
<proteinExistence type="predicted"/>
<evidence type="ECO:0000256" key="1">
    <source>
        <dbReference type="ARBA" id="ARBA00004255"/>
    </source>
</evidence>
<comment type="caution">
    <text evidence="5">The sequence shown here is derived from an EMBL/GenBank/DDBJ whole genome shotgun (WGS) entry which is preliminary data.</text>
</comment>
<comment type="subcellular location">
    <subcellularLocation>
        <location evidence="1">Golgi apparatus membrane</location>
        <topology evidence="1">Peripheral membrane protein</topology>
        <orientation evidence="1">Cytoplasmic side</orientation>
    </subcellularLocation>
</comment>